<dbReference type="GO" id="GO:0003677">
    <property type="term" value="F:DNA binding"/>
    <property type="evidence" value="ECO:0007669"/>
    <property type="project" value="UniProtKB-KW"/>
</dbReference>
<keyword evidence="3" id="KW-0804">Transcription</keyword>
<organism evidence="5 6">
    <name type="scientific">Knoellia aerolata DSM 18566</name>
    <dbReference type="NCBI Taxonomy" id="1385519"/>
    <lineage>
        <taxon>Bacteria</taxon>
        <taxon>Bacillati</taxon>
        <taxon>Actinomycetota</taxon>
        <taxon>Actinomycetes</taxon>
        <taxon>Micrococcales</taxon>
        <taxon>Intrasporangiaceae</taxon>
        <taxon>Knoellia</taxon>
    </lineage>
</organism>
<dbReference type="InterPro" id="IPR000835">
    <property type="entry name" value="HTH_MarR-typ"/>
</dbReference>
<proteinExistence type="predicted"/>
<evidence type="ECO:0000256" key="2">
    <source>
        <dbReference type="ARBA" id="ARBA00023125"/>
    </source>
</evidence>
<dbReference type="STRING" id="1385519.N801_03945"/>
<dbReference type="InterPro" id="IPR036390">
    <property type="entry name" value="WH_DNA-bd_sf"/>
</dbReference>
<dbReference type="PANTHER" id="PTHR38465">
    <property type="entry name" value="HTH-TYPE TRANSCRIPTIONAL REGULATOR MJ1563-RELATED"/>
    <property type="match status" value="1"/>
</dbReference>
<evidence type="ECO:0000313" key="6">
    <source>
        <dbReference type="Proteomes" id="UP000030013"/>
    </source>
</evidence>
<dbReference type="eggNOG" id="COG1510">
    <property type="taxonomic scope" value="Bacteria"/>
</dbReference>
<dbReference type="AlphaFoldDB" id="A0A0A0K219"/>
<keyword evidence="1" id="KW-0805">Transcription regulation</keyword>
<name>A0A0A0K219_9MICO</name>
<reference evidence="5 6" key="1">
    <citation type="submission" date="2013-08" db="EMBL/GenBank/DDBJ databases">
        <title>The genome sequence of Knoellia aerolata.</title>
        <authorList>
            <person name="Zhu W."/>
            <person name="Wang G."/>
        </authorList>
    </citation>
    <scope>NUCLEOTIDE SEQUENCE [LARGE SCALE GENOMIC DNA]</scope>
    <source>
        <strain evidence="5 6">DSM 18566</strain>
    </source>
</reference>
<evidence type="ECO:0000259" key="4">
    <source>
        <dbReference type="Pfam" id="PF12802"/>
    </source>
</evidence>
<evidence type="ECO:0000256" key="1">
    <source>
        <dbReference type="ARBA" id="ARBA00023015"/>
    </source>
</evidence>
<feature type="domain" description="HTH marR-type" evidence="4">
    <location>
        <begin position="34"/>
        <end position="91"/>
    </location>
</feature>
<dbReference type="Proteomes" id="UP000030013">
    <property type="component" value="Unassembled WGS sequence"/>
</dbReference>
<sequence>MSDAEQMMPSRWQAETEGLLRVVERIALILNEAGIPRMSARVLAYMLADDADRYSAAALADGLRVSPAAISGAVRHLTATRMVVKEREPGRRAEFYRVCEGDVCGMIVAAWIPVLKQWESVVESAAVELGANGGGHRLAEATEFIAFLRGETEGMLGRWAEYRRDPG</sequence>
<keyword evidence="6" id="KW-1185">Reference proteome</keyword>
<dbReference type="GO" id="GO:0003700">
    <property type="term" value="F:DNA-binding transcription factor activity"/>
    <property type="evidence" value="ECO:0007669"/>
    <property type="project" value="InterPro"/>
</dbReference>
<gene>
    <name evidence="5" type="ORF">N801_03945</name>
</gene>
<dbReference type="PANTHER" id="PTHR38465:SF2">
    <property type="entry name" value="HTH-TYPE TRANSCRIPTIONAL REGULATOR MMPR5"/>
    <property type="match status" value="1"/>
</dbReference>
<keyword evidence="2" id="KW-0238">DNA-binding</keyword>
<dbReference type="InterPro" id="IPR036388">
    <property type="entry name" value="WH-like_DNA-bd_sf"/>
</dbReference>
<dbReference type="Gene3D" id="1.10.10.10">
    <property type="entry name" value="Winged helix-like DNA-binding domain superfamily/Winged helix DNA-binding domain"/>
    <property type="match status" value="1"/>
</dbReference>
<evidence type="ECO:0000313" key="5">
    <source>
        <dbReference type="EMBL" id="KGN41841.1"/>
    </source>
</evidence>
<protein>
    <recommendedName>
        <fullName evidence="4">HTH marR-type domain-containing protein</fullName>
    </recommendedName>
</protein>
<dbReference type="EMBL" id="AVPL01000011">
    <property type="protein sequence ID" value="KGN41841.1"/>
    <property type="molecule type" value="Genomic_DNA"/>
</dbReference>
<comment type="caution">
    <text evidence="5">The sequence shown here is derived from an EMBL/GenBank/DDBJ whole genome shotgun (WGS) entry which is preliminary data.</text>
</comment>
<dbReference type="InterPro" id="IPR052362">
    <property type="entry name" value="HTH-GbsR_regulator"/>
</dbReference>
<dbReference type="SUPFAM" id="SSF46785">
    <property type="entry name" value="Winged helix' DNA-binding domain"/>
    <property type="match status" value="1"/>
</dbReference>
<dbReference type="Pfam" id="PF12802">
    <property type="entry name" value="MarR_2"/>
    <property type="match status" value="1"/>
</dbReference>
<evidence type="ECO:0000256" key="3">
    <source>
        <dbReference type="ARBA" id="ARBA00023163"/>
    </source>
</evidence>
<dbReference type="RefSeq" id="WP_035935016.1">
    <property type="nucleotide sequence ID" value="NZ_AVPL01000011.1"/>
</dbReference>
<accession>A0A0A0K219</accession>